<name>A0ABD0Y7C4_9HEMI</name>
<evidence type="ECO:0008006" key="3">
    <source>
        <dbReference type="Google" id="ProtNLM"/>
    </source>
</evidence>
<dbReference type="AlphaFoldDB" id="A0ABD0Y7C4"/>
<gene>
    <name evidence="1" type="ORF">AAG570_002382</name>
</gene>
<organism evidence="1 2">
    <name type="scientific">Ranatra chinensis</name>
    <dbReference type="NCBI Taxonomy" id="642074"/>
    <lineage>
        <taxon>Eukaryota</taxon>
        <taxon>Metazoa</taxon>
        <taxon>Ecdysozoa</taxon>
        <taxon>Arthropoda</taxon>
        <taxon>Hexapoda</taxon>
        <taxon>Insecta</taxon>
        <taxon>Pterygota</taxon>
        <taxon>Neoptera</taxon>
        <taxon>Paraneoptera</taxon>
        <taxon>Hemiptera</taxon>
        <taxon>Heteroptera</taxon>
        <taxon>Panheteroptera</taxon>
        <taxon>Nepomorpha</taxon>
        <taxon>Nepidae</taxon>
        <taxon>Ranatrinae</taxon>
        <taxon>Ranatra</taxon>
    </lineage>
</organism>
<evidence type="ECO:0000313" key="1">
    <source>
        <dbReference type="EMBL" id="KAL1123296.1"/>
    </source>
</evidence>
<protein>
    <recommendedName>
        <fullName evidence="3">CIDE-N domain-containing protein</fullName>
    </recommendedName>
</protein>
<proteinExistence type="predicted"/>
<reference evidence="1 2" key="1">
    <citation type="submission" date="2024-07" db="EMBL/GenBank/DDBJ databases">
        <title>Chromosome-level genome assembly of the water stick insect Ranatra chinensis (Heteroptera: Nepidae).</title>
        <authorList>
            <person name="Liu X."/>
        </authorList>
    </citation>
    <scope>NUCLEOTIDE SEQUENCE [LARGE SCALE GENOMIC DNA]</scope>
    <source>
        <strain evidence="1">Cailab_2021Rc</strain>
        <tissue evidence="1">Muscle</tissue>
    </source>
</reference>
<comment type="caution">
    <text evidence="1">The sequence shown here is derived from an EMBL/GenBank/DDBJ whole genome shotgun (WGS) entry which is preliminary data.</text>
</comment>
<sequence length="187" mass="21223">MVSQQSRNRHRFADRNSDSQVTAVSCDTIEDSVACLLKEFELREWRLVLGGSRAVVDPQATVQLLQGDVLILEDDAFQPNPEHEGDARYRLCETWVQDEMRYSEAVSSAVELYGTALGKLDILEHLNRQPYTTLFRAMGRLAKTCNQTALKLYCDALKLKMALKRRNMFYENKKQETTETGAPSAAT</sequence>
<evidence type="ECO:0000313" key="2">
    <source>
        <dbReference type="Proteomes" id="UP001558652"/>
    </source>
</evidence>
<dbReference type="EMBL" id="JBFDAA010000012">
    <property type="protein sequence ID" value="KAL1123296.1"/>
    <property type="molecule type" value="Genomic_DNA"/>
</dbReference>
<dbReference type="Proteomes" id="UP001558652">
    <property type="component" value="Unassembled WGS sequence"/>
</dbReference>
<keyword evidence="2" id="KW-1185">Reference proteome</keyword>
<accession>A0ABD0Y7C4</accession>